<comment type="catalytic activity">
    <reaction evidence="2">
        <text>2 GTP = 3',3'-c-di-GMP + 2 diphosphate</text>
        <dbReference type="Rhea" id="RHEA:24898"/>
        <dbReference type="ChEBI" id="CHEBI:33019"/>
        <dbReference type="ChEBI" id="CHEBI:37565"/>
        <dbReference type="ChEBI" id="CHEBI:58805"/>
        <dbReference type="EC" id="2.7.7.65"/>
    </reaction>
</comment>
<organism evidence="5 6">
    <name type="scientific">Oleispira antarctica</name>
    <dbReference type="NCBI Taxonomy" id="188908"/>
    <lineage>
        <taxon>Bacteria</taxon>
        <taxon>Pseudomonadati</taxon>
        <taxon>Pseudomonadota</taxon>
        <taxon>Gammaproteobacteria</taxon>
        <taxon>Oceanospirillales</taxon>
        <taxon>Oceanospirillaceae</taxon>
        <taxon>Oleispira</taxon>
    </lineage>
</organism>
<feature type="transmembrane region" description="Helical" evidence="3">
    <location>
        <begin position="12"/>
        <end position="35"/>
    </location>
</feature>
<dbReference type="SMART" id="SM00267">
    <property type="entry name" value="GGDEF"/>
    <property type="match status" value="1"/>
</dbReference>
<dbReference type="InterPro" id="IPR000160">
    <property type="entry name" value="GGDEF_dom"/>
</dbReference>
<dbReference type="GO" id="GO:0043709">
    <property type="term" value="P:cell adhesion involved in single-species biofilm formation"/>
    <property type="evidence" value="ECO:0007669"/>
    <property type="project" value="TreeGrafter"/>
</dbReference>
<accession>A0A1Y5HSK5</accession>
<dbReference type="InterPro" id="IPR029787">
    <property type="entry name" value="Nucleotide_cyclase"/>
</dbReference>
<dbReference type="EMBL" id="MABE01000393">
    <property type="protein sequence ID" value="OUS40259.1"/>
    <property type="molecule type" value="Genomic_DNA"/>
</dbReference>
<evidence type="ECO:0000256" key="1">
    <source>
        <dbReference type="ARBA" id="ARBA00012528"/>
    </source>
</evidence>
<evidence type="ECO:0000313" key="5">
    <source>
        <dbReference type="EMBL" id="OUS40259.1"/>
    </source>
</evidence>
<dbReference type="InterPro" id="IPR043128">
    <property type="entry name" value="Rev_trsase/Diguanyl_cyclase"/>
</dbReference>
<keyword evidence="3" id="KW-1133">Transmembrane helix</keyword>
<feature type="domain" description="GGDEF" evidence="4">
    <location>
        <begin position="199"/>
        <end position="311"/>
    </location>
</feature>
<feature type="transmembrane region" description="Helical" evidence="3">
    <location>
        <begin position="41"/>
        <end position="61"/>
    </location>
</feature>
<feature type="transmembrane region" description="Helical" evidence="3">
    <location>
        <begin position="138"/>
        <end position="157"/>
    </location>
</feature>
<evidence type="ECO:0000256" key="2">
    <source>
        <dbReference type="ARBA" id="ARBA00034247"/>
    </source>
</evidence>
<reference evidence="6" key="1">
    <citation type="journal article" date="2017" name="Proc. Natl. Acad. Sci. U.S.A.">
        <title>Simulation of Deepwater Horizon oil plume reveals substrate specialization within a complex community of hydrocarbon degraders.</title>
        <authorList>
            <person name="Hu P."/>
            <person name="Dubinsky E.A."/>
            <person name="Probst A.J."/>
            <person name="Wang J."/>
            <person name="Sieber C.M.K."/>
            <person name="Tom L.M."/>
            <person name="Gardinali P."/>
            <person name="Banfield J.F."/>
            <person name="Atlas R.M."/>
            <person name="Andersen G.L."/>
        </authorList>
    </citation>
    <scope>NUCLEOTIDE SEQUENCE [LARGE SCALE GENOMIC DNA]</scope>
</reference>
<dbReference type="GO" id="GO:1902201">
    <property type="term" value="P:negative regulation of bacterial-type flagellum-dependent cell motility"/>
    <property type="evidence" value="ECO:0007669"/>
    <property type="project" value="TreeGrafter"/>
</dbReference>
<gene>
    <name evidence="5" type="ORF">A9R00_06945</name>
</gene>
<comment type="caution">
    <text evidence="5">The sequence shown here is derived from an EMBL/GenBank/DDBJ whole genome shotgun (WGS) entry which is preliminary data.</text>
</comment>
<dbReference type="SUPFAM" id="SSF55073">
    <property type="entry name" value="Nucleotide cyclase"/>
    <property type="match status" value="1"/>
</dbReference>
<dbReference type="Gene3D" id="3.30.70.270">
    <property type="match status" value="1"/>
</dbReference>
<dbReference type="InterPro" id="IPR050469">
    <property type="entry name" value="Diguanylate_Cyclase"/>
</dbReference>
<dbReference type="GO" id="GO:0052621">
    <property type="term" value="F:diguanylate cyclase activity"/>
    <property type="evidence" value="ECO:0007669"/>
    <property type="project" value="UniProtKB-EC"/>
</dbReference>
<keyword evidence="3" id="KW-0472">Membrane</keyword>
<dbReference type="GO" id="GO:0005886">
    <property type="term" value="C:plasma membrane"/>
    <property type="evidence" value="ECO:0007669"/>
    <property type="project" value="TreeGrafter"/>
</dbReference>
<dbReference type="PROSITE" id="PS50887">
    <property type="entry name" value="GGDEF"/>
    <property type="match status" value="1"/>
</dbReference>
<dbReference type="AlphaFoldDB" id="A0A1Y5HSK5"/>
<keyword evidence="3" id="KW-0812">Transmembrane</keyword>
<dbReference type="PANTHER" id="PTHR45138">
    <property type="entry name" value="REGULATORY COMPONENTS OF SENSORY TRANSDUCTION SYSTEM"/>
    <property type="match status" value="1"/>
</dbReference>
<dbReference type="Pfam" id="PF00990">
    <property type="entry name" value="GGDEF"/>
    <property type="match status" value="1"/>
</dbReference>
<proteinExistence type="predicted"/>
<dbReference type="PANTHER" id="PTHR45138:SF9">
    <property type="entry name" value="DIGUANYLATE CYCLASE DGCM-RELATED"/>
    <property type="match status" value="1"/>
</dbReference>
<feature type="transmembrane region" description="Helical" evidence="3">
    <location>
        <begin position="70"/>
        <end position="87"/>
    </location>
</feature>
<sequence length="311" mass="36225">MEKPALQQIIALQVKVVYCLLAAFALSIIAVLDYLKDQREFALVAATFSALLVVYSGYLLLRRKKRTAPYVEWALTILLGFFTIFGMQQETYVAQWVYFFPIYVFFLFPFNVANYITLTYSAVIFLVVLNNFDSYVRLQLLFTYAACYAFSLVYALVNERSNMMLSNLINTDPLTQVYNEHQFHHNMGKEITRADRQRTGMVLITIRLPATWQQLKTEEYENRIANAGHRLQKNIREYDTCYRLNTDDFVILLPNSSREDGEELCENLVSQISKSRHAVQNKFIIKMATYRPEDDSYSLLKRATAQFEESN</sequence>
<evidence type="ECO:0000256" key="3">
    <source>
        <dbReference type="SAM" id="Phobius"/>
    </source>
</evidence>
<dbReference type="Proteomes" id="UP000227088">
    <property type="component" value="Unassembled WGS sequence"/>
</dbReference>
<evidence type="ECO:0000313" key="6">
    <source>
        <dbReference type="Proteomes" id="UP000227088"/>
    </source>
</evidence>
<feature type="transmembrane region" description="Helical" evidence="3">
    <location>
        <begin position="115"/>
        <end position="132"/>
    </location>
</feature>
<dbReference type="EC" id="2.7.7.65" evidence="1"/>
<evidence type="ECO:0000259" key="4">
    <source>
        <dbReference type="PROSITE" id="PS50887"/>
    </source>
</evidence>
<name>A0A1Y5HSK5_OLEAN</name>
<protein>
    <recommendedName>
        <fullName evidence="1">diguanylate cyclase</fullName>
        <ecNumber evidence="1">2.7.7.65</ecNumber>
    </recommendedName>
</protein>